<proteinExistence type="predicted"/>
<dbReference type="AlphaFoldDB" id="A0A0E9W9T6"/>
<reference evidence="1" key="1">
    <citation type="submission" date="2014-11" db="EMBL/GenBank/DDBJ databases">
        <authorList>
            <person name="Amaro Gonzalez C."/>
        </authorList>
    </citation>
    <scope>NUCLEOTIDE SEQUENCE</scope>
</reference>
<protein>
    <submittedName>
        <fullName evidence="1">Uncharacterized protein</fullName>
    </submittedName>
</protein>
<evidence type="ECO:0000313" key="1">
    <source>
        <dbReference type="EMBL" id="JAH86315.1"/>
    </source>
</evidence>
<dbReference type="EMBL" id="GBXM01022262">
    <property type="protein sequence ID" value="JAH86315.1"/>
    <property type="molecule type" value="Transcribed_RNA"/>
</dbReference>
<reference evidence="1" key="2">
    <citation type="journal article" date="2015" name="Fish Shellfish Immunol.">
        <title>Early steps in the European eel (Anguilla anguilla)-Vibrio vulnificus interaction in the gills: Role of the RtxA13 toxin.</title>
        <authorList>
            <person name="Callol A."/>
            <person name="Pajuelo D."/>
            <person name="Ebbesson L."/>
            <person name="Teles M."/>
            <person name="MacKenzie S."/>
            <person name="Amaro C."/>
        </authorList>
    </citation>
    <scope>NUCLEOTIDE SEQUENCE</scope>
</reference>
<accession>A0A0E9W9T6</accession>
<name>A0A0E9W9T6_ANGAN</name>
<sequence>MSQWPACHGRGRTQAVRRASVQSLLHSPQSLKACLLFPTKINHMR</sequence>
<organism evidence="1">
    <name type="scientific">Anguilla anguilla</name>
    <name type="common">European freshwater eel</name>
    <name type="synonym">Muraena anguilla</name>
    <dbReference type="NCBI Taxonomy" id="7936"/>
    <lineage>
        <taxon>Eukaryota</taxon>
        <taxon>Metazoa</taxon>
        <taxon>Chordata</taxon>
        <taxon>Craniata</taxon>
        <taxon>Vertebrata</taxon>
        <taxon>Euteleostomi</taxon>
        <taxon>Actinopterygii</taxon>
        <taxon>Neopterygii</taxon>
        <taxon>Teleostei</taxon>
        <taxon>Anguilliformes</taxon>
        <taxon>Anguillidae</taxon>
        <taxon>Anguilla</taxon>
    </lineage>
</organism>